<organism evidence="10 11">
    <name type="scientific">Trichogramma kaykai</name>
    <dbReference type="NCBI Taxonomy" id="54128"/>
    <lineage>
        <taxon>Eukaryota</taxon>
        <taxon>Metazoa</taxon>
        <taxon>Ecdysozoa</taxon>
        <taxon>Arthropoda</taxon>
        <taxon>Hexapoda</taxon>
        <taxon>Insecta</taxon>
        <taxon>Pterygota</taxon>
        <taxon>Neoptera</taxon>
        <taxon>Endopterygota</taxon>
        <taxon>Hymenoptera</taxon>
        <taxon>Apocrita</taxon>
        <taxon>Proctotrupomorpha</taxon>
        <taxon>Chalcidoidea</taxon>
        <taxon>Trichogrammatidae</taxon>
        <taxon>Trichogramma</taxon>
    </lineage>
</organism>
<dbReference type="GO" id="GO:0008233">
    <property type="term" value="F:peptidase activity"/>
    <property type="evidence" value="ECO:0007669"/>
    <property type="project" value="UniProtKB-KW"/>
</dbReference>
<reference evidence="10 11" key="1">
    <citation type="journal article" date="2024" name="bioRxiv">
        <title>A reference genome for Trichogramma kaykai: A tiny desert-dwelling parasitoid wasp with competing sex-ratio distorters.</title>
        <authorList>
            <person name="Culotta J."/>
            <person name="Lindsey A.R."/>
        </authorList>
    </citation>
    <scope>NUCLEOTIDE SEQUENCE [LARGE SCALE GENOMIC DNA]</scope>
    <source>
        <strain evidence="10 11">KSX58</strain>
    </source>
</reference>
<keyword evidence="6 8" id="KW-1133">Transmembrane helix</keyword>
<keyword evidence="5" id="KW-0378">Hydrolase</keyword>
<name>A0ABD2XCE6_9HYME</name>
<proteinExistence type="inferred from homology"/>
<dbReference type="Proteomes" id="UP001627154">
    <property type="component" value="Unassembled WGS sequence"/>
</dbReference>
<dbReference type="InterPro" id="IPR035952">
    <property type="entry name" value="Rhomboid-like_sf"/>
</dbReference>
<feature type="transmembrane region" description="Helical" evidence="8">
    <location>
        <begin position="110"/>
        <end position="133"/>
    </location>
</feature>
<evidence type="ECO:0000256" key="8">
    <source>
        <dbReference type="SAM" id="Phobius"/>
    </source>
</evidence>
<dbReference type="PANTHER" id="PTHR43066">
    <property type="entry name" value="RHOMBOID-RELATED PROTEIN"/>
    <property type="match status" value="1"/>
</dbReference>
<evidence type="ECO:0000256" key="4">
    <source>
        <dbReference type="ARBA" id="ARBA00022692"/>
    </source>
</evidence>
<dbReference type="GO" id="GO:0006508">
    <property type="term" value="P:proteolysis"/>
    <property type="evidence" value="ECO:0007669"/>
    <property type="project" value="UniProtKB-KW"/>
</dbReference>
<dbReference type="AlphaFoldDB" id="A0ABD2XCE6"/>
<keyword evidence="3" id="KW-0645">Protease</keyword>
<dbReference type="Gene3D" id="1.20.1540.10">
    <property type="entry name" value="Rhomboid-like"/>
    <property type="match status" value="1"/>
</dbReference>
<sequence length="247" mass="27474">MRMIRRRQPGLETGLILLALQVINFGIDNIPITTLLGVLAQSLLYAGVIKVKWNPEDVCISASRIIVYKKWRSLFLSNFEHGSDIHLYYNMVSFVIKGSSLEPIYGSLNFALLLGLFAVGCGSMYVCLGYALTKLTNNYFHYHVCAIGFSAILFALKVVLVCESEDRPTEVGGFRVPSKFSVWMELVLIHVLVPNSSLLGHLSGTLVGCVYCYTSIGDTIDDSLTKLSCQSINHANEFYDRRAIALF</sequence>
<evidence type="ECO:0000259" key="9">
    <source>
        <dbReference type="Pfam" id="PF01694"/>
    </source>
</evidence>
<dbReference type="EMBL" id="JBJJXI010000032">
    <property type="protein sequence ID" value="KAL3403102.1"/>
    <property type="molecule type" value="Genomic_DNA"/>
</dbReference>
<evidence type="ECO:0000256" key="6">
    <source>
        <dbReference type="ARBA" id="ARBA00022989"/>
    </source>
</evidence>
<keyword evidence="4 8" id="KW-0812">Transmembrane</keyword>
<feature type="transmembrane region" description="Helical" evidence="8">
    <location>
        <begin position="139"/>
        <end position="160"/>
    </location>
</feature>
<keyword evidence="11" id="KW-1185">Reference proteome</keyword>
<dbReference type="InterPro" id="IPR022764">
    <property type="entry name" value="Peptidase_S54_rhomboid_dom"/>
</dbReference>
<dbReference type="SUPFAM" id="SSF144091">
    <property type="entry name" value="Rhomboid-like"/>
    <property type="match status" value="1"/>
</dbReference>
<evidence type="ECO:0000256" key="5">
    <source>
        <dbReference type="ARBA" id="ARBA00022801"/>
    </source>
</evidence>
<protein>
    <recommendedName>
        <fullName evidence="9">Peptidase S54 rhomboid domain-containing protein</fullName>
    </recommendedName>
</protein>
<evidence type="ECO:0000256" key="7">
    <source>
        <dbReference type="ARBA" id="ARBA00023136"/>
    </source>
</evidence>
<accession>A0ABD2XCE6</accession>
<dbReference type="PANTHER" id="PTHR43066:SF1">
    <property type="entry name" value="RHOMBOID PROTEIN 2"/>
    <property type="match status" value="1"/>
</dbReference>
<feature type="domain" description="Peptidase S54 rhomboid" evidence="9">
    <location>
        <begin position="70"/>
        <end position="214"/>
    </location>
</feature>
<comment type="similarity">
    <text evidence="2">Belongs to the peptidase S54 family.</text>
</comment>
<comment type="caution">
    <text evidence="10">The sequence shown here is derived from an EMBL/GenBank/DDBJ whole genome shotgun (WGS) entry which is preliminary data.</text>
</comment>
<evidence type="ECO:0000313" key="11">
    <source>
        <dbReference type="Proteomes" id="UP001627154"/>
    </source>
</evidence>
<comment type="subcellular location">
    <subcellularLocation>
        <location evidence="1">Membrane</location>
        <topology evidence="1">Multi-pass membrane protein</topology>
    </subcellularLocation>
</comment>
<evidence type="ECO:0000313" key="10">
    <source>
        <dbReference type="EMBL" id="KAL3403102.1"/>
    </source>
</evidence>
<dbReference type="GO" id="GO:0016020">
    <property type="term" value="C:membrane"/>
    <property type="evidence" value="ECO:0007669"/>
    <property type="project" value="UniProtKB-SubCell"/>
</dbReference>
<keyword evidence="7 8" id="KW-0472">Membrane</keyword>
<gene>
    <name evidence="10" type="ORF">TKK_004232</name>
</gene>
<evidence type="ECO:0000256" key="1">
    <source>
        <dbReference type="ARBA" id="ARBA00004141"/>
    </source>
</evidence>
<evidence type="ECO:0000256" key="2">
    <source>
        <dbReference type="ARBA" id="ARBA00009045"/>
    </source>
</evidence>
<evidence type="ECO:0000256" key="3">
    <source>
        <dbReference type="ARBA" id="ARBA00022670"/>
    </source>
</evidence>
<dbReference type="Pfam" id="PF01694">
    <property type="entry name" value="Rhomboid"/>
    <property type="match status" value="1"/>
</dbReference>